<accession>A0A850EWM9</accession>
<evidence type="ECO:0000259" key="1">
    <source>
        <dbReference type="Pfam" id="PF00149"/>
    </source>
</evidence>
<gene>
    <name evidence="2" type="ORF">HPT30_27240</name>
</gene>
<dbReference type="Gene3D" id="3.60.21.10">
    <property type="match status" value="1"/>
</dbReference>
<dbReference type="PANTHER" id="PTHR43143:SF5">
    <property type="entry name" value="SECRETED PROTEIN"/>
    <property type="match status" value="1"/>
</dbReference>
<dbReference type="InterPro" id="IPR013320">
    <property type="entry name" value="ConA-like_dom_sf"/>
</dbReference>
<comment type="caution">
    <text evidence="2">The sequence shown here is derived from an EMBL/GenBank/DDBJ whole genome shotgun (WGS) entry which is preliminary data.</text>
</comment>
<dbReference type="EMBL" id="JABWCS010000221">
    <property type="protein sequence ID" value="NUU64049.1"/>
    <property type="molecule type" value="Genomic_DNA"/>
</dbReference>
<feature type="domain" description="Calcineurin-like phosphoesterase" evidence="1">
    <location>
        <begin position="323"/>
        <end position="450"/>
    </location>
</feature>
<sequence length="576" mass="66248">MGTKRRESPVEPLAHWRFTPDGVEHGSLLKGNLVLRDYSGKGNRLLLTSVNLVPGHTVTASDLLTWETEEGEEGLAFHNDRLPKGSGYYFWTEQEAPLNKESLLQGFTIEAIIRLPDPFDEVRHSWMGVLTRQGQGGELGRSGERELLSSLSVSNCKEIQWVSHPENLHTSTTNWTRQLEAGGWYHVVIANDTRRTLLFVNGICDYNSPLEGIYGVAAAKGRGWNVGASEWAGGIDTLFTGTIREIRVTGEALHPDDWLCKMEAEQVLEGSFEGEPELQREENYHFVFIPDPQMQTYLNPEMLEAQTAWIVKHEEHLQLAMTAFVGDLVHRSEVEVEWERASAAVAMLDQGKVPYMMTAGNHDYDEHHTYLHYFGPERFQDKSYYRGASPSRYSSYGLKPAGSYTYLWLMVDMEHLEKDMDWCRDILESHRNYPTILVSHDIMYTTRHRAMNLPELSENGVLIWKELVHPYDQVFMTVNGHFNGNVHQVRKNASGQEVIQILVNYQDRYRGGNGWLRLAEFDEVDNRIRFRSFSPWVASLGVYETLEYPDYRFLTGRYDEFEWALPFKTRFAFAAQ</sequence>
<name>A0A850EWM9_9BACL</name>
<protein>
    <submittedName>
        <fullName evidence="2">Metallophosphoesterase</fullName>
    </submittedName>
</protein>
<dbReference type="InterPro" id="IPR029052">
    <property type="entry name" value="Metallo-depent_PP-like"/>
</dbReference>
<dbReference type="SUPFAM" id="SSF49899">
    <property type="entry name" value="Concanavalin A-like lectins/glucanases"/>
    <property type="match status" value="1"/>
</dbReference>
<dbReference type="Proteomes" id="UP000564806">
    <property type="component" value="Unassembled WGS sequence"/>
</dbReference>
<organism evidence="2 3">
    <name type="scientific">Paenibacillus agri</name>
    <dbReference type="NCBI Taxonomy" id="2744309"/>
    <lineage>
        <taxon>Bacteria</taxon>
        <taxon>Bacillati</taxon>
        <taxon>Bacillota</taxon>
        <taxon>Bacilli</taxon>
        <taxon>Bacillales</taxon>
        <taxon>Paenibacillaceae</taxon>
        <taxon>Paenibacillus</taxon>
    </lineage>
</organism>
<dbReference type="Pfam" id="PF00149">
    <property type="entry name" value="Metallophos"/>
    <property type="match status" value="1"/>
</dbReference>
<dbReference type="GO" id="GO:0016787">
    <property type="term" value="F:hydrolase activity"/>
    <property type="evidence" value="ECO:0007669"/>
    <property type="project" value="InterPro"/>
</dbReference>
<proteinExistence type="predicted"/>
<keyword evidence="3" id="KW-1185">Reference proteome</keyword>
<reference evidence="2" key="1">
    <citation type="submission" date="2020-06" db="EMBL/GenBank/DDBJ databases">
        <title>Paenibacillus sp. nov., isolated from soil.</title>
        <authorList>
            <person name="Seo Y.L."/>
        </authorList>
    </citation>
    <scope>NUCLEOTIDE SEQUENCE [LARGE SCALE GENOMIC DNA]</scope>
    <source>
        <strain evidence="2">JW14</strain>
    </source>
</reference>
<dbReference type="AlphaFoldDB" id="A0A850EWM9"/>
<evidence type="ECO:0000313" key="3">
    <source>
        <dbReference type="Proteomes" id="UP000564806"/>
    </source>
</evidence>
<dbReference type="Pfam" id="PF13385">
    <property type="entry name" value="Laminin_G_3"/>
    <property type="match status" value="1"/>
</dbReference>
<dbReference type="InterPro" id="IPR051918">
    <property type="entry name" value="STPP_CPPED1"/>
</dbReference>
<evidence type="ECO:0000313" key="2">
    <source>
        <dbReference type="EMBL" id="NUU64049.1"/>
    </source>
</evidence>
<dbReference type="InterPro" id="IPR004843">
    <property type="entry name" value="Calcineurin-like_PHP"/>
</dbReference>
<dbReference type="Gene3D" id="2.60.120.200">
    <property type="match status" value="1"/>
</dbReference>
<dbReference type="SUPFAM" id="SSF56300">
    <property type="entry name" value="Metallo-dependent phosphatases"/>
    <property type="match status" value="1"/>
</dbReference>
<dbReference type="PANTHER" id="PTHR43143">
    <property type="entry name" value="METALLOPHOSPHOESTERASE, CALCINEURIN SUPERFAMILY"/>
    <property type="match status" value="1"/>
</dbReference>